<dbReference type="Proteomes" id="UP000292082">
    <property type="component" value="Unassembled WGS sequence"/>
</dbReference>
<dbReference type="InterPro" id="IPR021109">
    <property type="entry name" value="Peptidase_aspartic_dom_sf"/>
</dbReference>
<dbReference type="PROSITE" id="PS51767">
    <property type="entry name" value="PEPTIDASE_A1"/>
    <property type="match status" value="1"/>
</dbReference>
<name>A0A4Q9P8X1_9APHY</name>
<sequence length="141" mass="15037">SSDLWVPSTSCDSCGSHNKYDLSTSGKESSSFSISYGDGSTASGNPYTDTVLILTPQPAVGGDKVIGQDLAAGTQESPSRTTRTVSLASHRRVAKDGKGGPLWLQAHLLRLRTLHRWHELGPLQGRRCRKKGVAFGRSANA</sequence>
<evidence type="ECO:0000256" key="1">
    <source>
        <dbReference type="SAM" id="MobiDB-lite"/>
    </source>
</evidence>
<keyword evidence="4" id="KW-1185">Reference proteome</keyword>
<dbReference type="SUPFAM" id="SSF50630">
    <property type="entry name" value="Acid proteases"/>
    <property type="match status" value="1"/>
</dbReference>
<evidence type="ECO:0000259" key="2">
    <source>
        <dbReference type="PROSITE" id="PS51767"/>
    </source>
</evidence>
<dbReference type="Gene3D" id="2.40.70.10">
    <property type="entry name" value="Acid Proteases"/>
    <property type="match status" value="1"/>
</dbReference>
<protein>
    <recommendedName>
        <fullName evidence="2">Peptidase A1 domain-containing protein</fullName>
    </recommendedName>
</protein>
<gene>
    <name evidence="3" type="ORF">BD310DRAFT_910930</name>
</gene>
<organism evidence="3 4">
    <name type="scientific">Dichomitus squalens</name>
    <dbReference type="NCBI Taxonomy" id="114155"/>
    <lineage>
        <taxon>Eukaryota</taxon>
        <taxon>Fungi</taxon>
        <taxon>Dikarya</taxon>
        <taxon>Basidiomycota</taxon>
        <taxon>Agaricomycotina</taxon>
        <taxon>Agaricomycetes</taxon>
        <taxon>Polyporales</taxon>
        <taxon>Polyporaceae</taxon>
        <taxon>Dichomitus</taxon>
    </lineage>
</organism>
<feature type="compositionally biased region" description="Low complexity" evidence="1">
    <location>
        <begin position="29"/>
        <end position="40"/>
    </location>
</feature>
<feature type="compositionally biased region" description="Polar residues" evidence="1">
    <location>
        <begin position="12"/>
        <end position="28"/>
    </location>
</feature>
<feature type="domain" description="Peptidase A1" evidence="2">
    <location>
        <begin position="1"/>
        <end position="141"/>
    </location>
</feature>
<proteinExistence type="predicted"/>
<feature type="non-terminal residue" evidence="3">
    <location>
        <position position="1"/>
    </location>
</feature>
<evidence type="ECO:0000313" key="3">
    <source>
        <dbReference type="EMBL" id="TBU51004.1"/>
    </source>
</evidence>
<dbReference type="Pfam" id="PF00026">
    <property type="entry name" value="Asp"/>
    <property type="match status" value="1"/>
</dbReference>
<dbReference type="AlphaFoldDB" id="A0A4Q9P8X1"/>
<reference evidence="3 4" key="1">
    <citation type="submission" date="2019-01" db="EMBL/GenBank/DDBJ databases">
        <title>Draft genome sequences of three monokaryotic isolates of the white-rot basidiomycete fungus Dichomitus squalens.</title>
        <authorList>
            <consortium name="DOE Joint Genome Institute"/>
            <person name="Lopez S.C."/>
            <person name="Andreopoulos B."/>
            <person name="Pangilinan J."/>
            <person name="Lipzen A."/>
            <person name="Riley R."/>
            <person name="Ahrendt S."/>
            <person name="Ng V."/>
            <person name="Barry K."/>
            <person name="Daum C."/>
            <person name="Grigoriev I.V."/>
            <person name="Hilden K.S."/>
            <person name="Makela M.R."/>
            <person name="de Vries R.P."/>
        </authorList>
    </citation>
    <scope>NUCLEOTIDE SEQUENCE [LARGE SCALE GENOMIC DNA]</scope>
    <source>
        <strain evidence="3 4">CBS 464.89</strain>
    </source>
</reference>
<feature type="compositionally biased region" description="Polar residues" evidence="1">
    <location>
        <begin position="74"/>
        <end position="87"/>
    </location>
</feature>
<accession>A0A4Q9P8X1</accession>
<dbReference type="InterPro" id="IPR033121">
    <property type="entry name" value="PEPTIDASE_A1"/>
</dbReference>
<dbReference type="EMBL" id="ML145455">
    <property type="protein sequence ID" value="TBU51004.1"/>
    <property type="molecule type" value="Genomic_DNA"/>
</dbReference>
<evidence type="ECO:0000313" key="4">
    <source>
        <dbReference type="Proteomes" id="UP000292082"/>
    </source>
</evidence>
<feature type="region of interest" description="Disordered" evidence="1">
    <location>
        <begin position="12"/>
        <end position="43"/>
    </location>
</feature>
<feature type="region of interest" description="Disordered" evidence="1">
    <location>
        <begin position="72"/>
        <end position="92"/>
    </location>
</feature>